<dbReference type="InterPro" id="IPR003172">
    <property type="entry name" value="ML_dom"/>
</dbReference>
<reference evidence="6 7" key="2">
    <citation type="journal article" date="2021" name="Genomics">
        <title>High-quality reference genome for Clonorchis sinensis.</title>
        <authorList>
            <person name="Young N.D."/>
            <person name="Stroehlein A.J."/>
            <person name="Kinkar L."/>
            <person name="Wang T."/>
            <person name="Sohn W.M."/>
            <person name="Chang B.C.H."/>
            <person name="Kaur P."/>
            <person name="Weisz D."/>
            <person name="Dudchenko O."/>
            <person name="Aiden E.L."/>
            <person name="Korhonen P.K."/>
            <person name="Gasser R.B."/>
        </authorList>
    </citation>
    <scope>NUCLEOTIDE SEQUENCE [LARGE SCALE GENOMIC DNA]</scope>
    <source>
        <strain evidence="6">Cs-k2</strain>
    </source>
</reference>
<comment type="caution">
    <text evidence="6">The sequence shown here is derived from an EMBL/GenBank/DDBJ whole genome shotgun (WGS) entry which is preliminary data.</text>
</comment>
<dbReference type="AlphaFoldDB" id="A0A8T1MCI7"/>
<gene>
    <name evidence="6" type="ORF">CSKR_114197</name>
</gene>
<feature type="chain" id="PRO_5035803624" evidence="4">
    <location>
        <begin position="20"/>
        <end position="149"/>
    </location>
</feature>
<dbReference type="GO" id="GO:0032934">
    <property type="term" value="F:sterol binding"/>
    <property type="evidence" value="ECO:0007669"/>
    <property type="project" value="InterPro"/>
</dbReference>
<keyword evidence="3" id="KW-0964">Secreted</keyword>
<evidence type="ECO:0000256" key="1">
    <source>
        <dbReference type="ARBA" id="ARBA00004613"/>
    </source>
</evidence>
<dbReference type="FunFam" id="2.60.40.770:FF:000001">
    <property type="entry name" value="NPC intracellular cholesterol transporter 2"/>
    <property type="match status" value="1"/>
</dbReference>
<feature type="signal peptide" evidence="4">
    <location>
        <begin position="1"/>
        <end position="19"/>
    </location>
</feature>
<dbReference type="Gene3D" id="2.60.40.770">
    <property type="match status" value="1"/>
</dbReference>
<name>A0A8T1MCI7_CLOSI</name>
<accession>A0A8T1MCI7</accession>
<evidence type="ECO:0000256" key="2">
    <source>
        <dbReference type="ARBA" id="ARBA00006370"/>
    </source>
</evidence>
<comment type="subcellular location">
    <subcellularLocation>
        <location evidence="1">Secreted</location>
    </subcellularLocation>
</comment>
<evidence type="ECO:0000256" key="4">
    <source>
        <dbReference type="SAM" id="SignalP"/>
    </source>
</evidence>
<reference evidence="6 7" key="1">
    <citation type="journal article" date="2018" name="Biotechnol. Adv.">
        <title>Improved genomic resources and new bioinformatic workflow for the carcinogenic parasite Clonorchis sinensis: Biotechnological implications.</title>
        <authorList>
            <person name="Wang D."/>
            <person name="Korhonen P.K."/>
            <person name="Gasser R.B."/>
            <person name="Young N.D."/>
        </authorList>
    </citation>
    <scope>NUCLEOTIDE SEQUENCE [LARGE SCALE GENOMIC DNA]</scope>
    <source>
        <strain evidence="6">Cs-k2</strain>
    </source>
</reference>
<dbReference type="SUPFAM" id="SSF81296">
    <property type="entry name" value="E set domains"/>
    <property type="match status" value="1"/>
</dbReference>
<dbReference type="EMBL" id="NIRI02000056">
    <property type="protein sequence ID" value="KAG5446739.1"/>
    <property type="molecule type" value="Genomic_DNA"/>
</dbReference>
<dbReference type="GO" id="GO:0015918">
    <property type="term" value="P:sterol transport"/>
    <property type="evidence" value="ECO:0007669"/>
    <property type="project" value="InterPro"/>
</dbReference>
<comment type="similarity">
    <text evidence="2">Belongs to the NPC2 family.</text>
</comment>
<dbReference type="GO" id="GO:0005576">
    <property type="term" value="C:extracellular region"/>
    <property type="evidence" value="ECO:0007669"/>
    <property type="project" value="UniProtKB-SubCell"/>
</dbReference>
<protein>
    <submittedName>
        <fullName evidence="6">Phosphatidylglycerol/phosphatidylinositol transfer protein</fullName>
    </submittedName>
</protein>
<feature type="domain" description="MD-2-related lipid-recognition" evidence="5">
    <location>
        <begin position="24"/>
        <end position="146"/>
    </location>
</feature>
<evidence type="ECO:0000313" key="7">
    <source>
        <dbReference type="Proteomes" id="UP000286415"/>
    </source>
</evidence>
<proteinExistence type="inferred from homology"/>
<sequence length="149" mass="16503">MRVHLSLLLVTTAFRFLSAMDVEHTLCGPGIPVVSVSVEPCSRLPCKLARGSTTTFQIQFEAEDDIGSFGRAELYLVTWGLAVPFPLDKPEICRSVRPTCPLQAGVRYTYTKSTSIPKSHPRMDTTLQWKLRSSAGETLLCVEYPVEIA</sequence>
<dbReference type="Proteomes" id="UP000286415">
    <property type="component" value="Unassembled WGS sequence"/>
</dbReference>
<dbReference type="Pfam" id="PF02221">
    <property type="entry name" value="E1_DerP2_DerF2"/>
    <property type="match status" value="1"/>
</dbReference>
<evidence type="ECO:0000259" key="5">
    <source>
        <dbReference type="SMART" id="SM00737"/>
    </source>
</evidence>
<organism evidence="6 7">
    <name type="scientific">Clonorchis sinensis</name>
    <name type="common">Chinese liver fluke</name>
    <dbReference type="NCBI Taxonomy" id="79923"/>
    <lineage>
        <taxon>Eukaryota</taxon>
        <taxon>Metazoa</taxon>
        <taxon>Spiralia</taxon>
        <taxon>Lophotrochozoa</taxon>
        <taxon>Platyhelminthes</taxon>
        <taxon>Trematoda</taxon>
        <taxon>Digenea</taxon>
        <taxon>Opisthorchiida</taxon>
        <taxon>Opisthorchiata</taxon>
        <taxon>Opisthorchiidae</taxon>
        <taxon>Clonorchis</taxon>
    </lineage>
</organism>
<dbReference type="OrthoDB" id="6332846at2759"/>
<keyword evidence="7" id="KW-1185">Reference proteome</keyword>
<keyword evidence="4" id="KW-0732">Signal</keyword>
<dbReference type="PANTHER" id="PTHR11306:SF68">
    <property type="entry name" value="NPC INTRACELLULAR CHOLESTEROL TRANSPORTER 2"/>
    <property type="match status" value="1"/>
</dbReference>
<dbReference type="InterPro" id="IPR014756">
    <property type="entry name" value="Ig_E-set"/>
</dbReference>
<evidence type="ECO:0000256" key="3">
    <source>
        <dbReference type="ARBA" id="ARBA00022525"/>
    </source>
</evidence>
<dbReference type="InterPro" id="IPR039670">
    <property type="entry name" value="NPC2-like"/>
</dbReference>
<dbReference type="PANTHER" id="PTHR11306">
    <property type="entry name" value="NIEMANN PICK TYPE C2 PROTEIN NPC2-RELATED"/>
    <property type="match status" value="1"/>
</dbReference>
<dbReference type="SMART" id="SM00737">
    <property type="entry name" value="ML"/>
    <property type="match status" value="1"/>
</dbReference>
<evidence type="ECO:0000313" key="6">
    <source>
        <dbReference type="EMBL" id="KAG5446739.1"/>
    </source>
</evidence>